<feature type="transmembrane region" description="Helical" evidence="1">
    <location>
        <begin position="111"/>
        <end position="130"/>
    </location>
</feature>
<keyword evidence="1" id="KW-0472">Membrane</keyword>
<sequence length="203" mass="20635">MAGLAAIAGALVLLVHVTYGTALQLQGVVPGYETIGSSAYYLSEGVLFLAWAGMFLGFAALRARMVGLESRLWDVGSALAAIGAALATIGFFVVTVVPAIGAMGIVDPGNMVIGLGLMVAITIGTFLMGVSLLRTGAMARSVAALFLLVLPTTLVAGPVGEALGVGPVIGLITFLPFIAAVIAVGRWLRREPRATIPDADPSA</sequence>
<reference evidence="3" key="1">
    <citation type="submission" date="2016-10" db="EMBL/GenBank/DDBJ databases">
        <authorList>
            <person name="Varghese N."/>
            <person name="Submissions S."/>
        </authorList>
    </citation>
    <scope>NUCLEOTIDE SEQUENCE [LARGE SCALE GENOMIC DNA]</scope>
    <source>
        <strain evidence="3">DSM 13078</strain>
    </source>
</reference>
<organism evidence="2 3">
    <name type="scientific">Natronobacterium haloterrestre</name>
    <name type="common">Halobiforma haloterrestris</name>
    <dbReference type="NCBI Taxonomy" id="148448"/>
    <lineage>
        <taxon>Archaea</taxon>
        <taxon>Methanobacteriati</taxon>
        <taxon>Methanobacteriota</taxon>
        <taxon>Stenosarchaea group</taxon>
        <taxon>Halobacteria</taxon>
        <taxon>Halobacteriales</taxon>
        <taxon>Natrialbaceae</taxon>
        <taxon>Natronobacterium</taxon>
    </lineage>
</organism>
<accession>A0A1I1IJL9</accession>
<evidence type="ECO:0000313" key="3">
    <source>
        <dbReference type="Proteomes" id="UP000199161"/>
    </source>
</evidence>
<dbReference type="EMBL" id="FOKW01000007">
    <property type="protein sequence ID" value="SFC36549.1"/>
    <property type="molecule type" value="Genomic_DNA"/>
</dbReference>
<dbReference type="Proteomes" id="UP000199161">
    <property type="component" value="Unassembled WGS sequence"/>
</dbReference>
<gene>
    <name evidence="2" type="ORF">SAMN05444422_107217</name>
</gene>
<feature type="transmembrane region" description="Helical" evidence="1">
    <location>
        <begin position="72"/>
        <end position="105"/>
    </location>
</feature>
<feature type="transmembrane region" description="Helical" evidence="1">
    <location>
        <begin position="38"/>
        <end position="60"/>
    </location>
</feature>
<dbReference type="AlphaFoldDB" id="A0A1I1IJL9"/>
<name>A0A1I1IJL9_NATHA</name>
<keyword evidence="1" id="KW-0812">Transmembrane</keyword>
<keyword evidence="1" id="KW-1133">Transmembrane helix</keyword>
<feature type="transmembrane region" description="Helical" evidence="1">
    <location>
        <begin position="142"/>
        <end position="159"/>
    </location>
</feature>
<evidence type="ECO:0000256" key="1">
    <source>
        <dbReference type="SAM" id="Phobius"/>
    </source>
</evidence>
<protein>
    <submittedName>
        <fullName evidence="2">Uncharacterized protein</fullName>
    </submittedName>
</protein>
<feature type="transmembrane region" description="Helical" evidence="1">
    <location>
        <begin position="165"/>
        <end position="188"/>
    </location>
</feature>
<proteinExistence type="predicted"/>
<evidence type="ECO:0000313" key="2">
    <source>
        <dbReference type="EMBL" id="SFC36549.1"/>
    </source>
</evidence>
<keyword evidence="3" id="KW-1185">Reference proteome</keyword>